<accession>A0ABN5X0U6</accession>
<evidence type="ECO:0000256" key="2">
    <source>
        <dbReference type="ARBA" id="ARBA00022679"/>
    </source>
</evidence>
<keyword evidence="3 5" id="KW-0949">S-adenosyl-L-methionine</keyword>
<evidence type="ECO:0000256" key="3">
    <source>
        <dbReference type="ARBA" id="ARBA00022691"/>
    </source>
</evidence>
<reference evidence="7" key="1">
    <citation type="journal article" date="2019" name="Microbiol. Resour. Announc.">
        <title>Complete Genome Sequence of Halomonas olivaria, a Moderately Halophilic Bacterium Isolated from Olive Processing Effluents, Obtained by Nanopore Sequencing.</title>
        <authorList>
            <person name="Nagata S."/>
            <person name="Ii K.M."/>
            <person name="Tsukimi T."/>
            <person name="Miura M.C."/>
            <person name="Galipon J."/>
            <person name="Arakawa K."/>
        </authorList>
    </citation>
    <scope>NUCLEOTIDE SEQUENCE [LARGE SCALE GENOMIC DNA]</scope>
    <source>
        <strain evidence="7">TYRC17</strain>
    </source>
</reference>
<name>A0ABN5X0U6_9GAMM</name>
<proteinExistence type="inferred from homology"/>
<dbReference type="InterPro" id="IPR020596">
    <property type="entry name" value="rRNA_Ade_Mease_Trfase_CS"/>
</dbReference>
<dbReference type="Pfam" id="PF00398">
    <property type="entry name" value="RrnaAD"/>
    <property type="match status" value="1"/>
</dbReference>
<dbReference type="Gene3D" id="3.40.50.150">
    <property type="entry name" value="Vaccinia Virus protein VP39"/>
    <property type="match status" value="1"/>
</dbReference>
<evidence type="ECO:0000313" key="6">
    <source>
        <dbReference type="EMBL" id="BBI52737.1"/>
    </source>
</evidence>
<feature type="binding site" evidence="5">
    <location>
        <position position="31"/>
    </location>
    <ligand>
        <name>S-adenosyl-L-methionine</name>
        <dbReference type="ChEBI" id="CHEBI:59789"/>
    </ligand>
</feature>
<dbReference type="PROSITE" id="PS51689">
    <property type="entry name" value="SAM_RNA_A_N6_MT"/>
    <property type="match status" value="1"/>
</dbReference>
<evidence type="ECO:0000256" key="5">
    <source>
        <dbReference type="PROSITE-ProRule" id="PRU01026"/>
    </source>
</evidence>
<evidence type="ECO:0008006" key="8">
    <source>
        <dbReference type="Google" id="ProtNLM"/>
    </source>
</evidence>
<gene>
    <name evidence="6" type="ORF">HORIV_51580</name>
</gene>
<sequence length="71" mass="7671">MARTFYATSALSSRIVRAVGPRSTDRLVEIGPGQGALTEPLLEAAGHLEVIELDRDLIPGLRVQFLTTPIL</sequence>
<organism evidence="6 7">
    <name type="scientific">Vreelandella olivaria</name>
    <dbReference type="NCBI Taxonomy" id="390919"/>
    <lineage>
        <taxon>Bacteria</taxon>
        <taxon>Pseudomonadati</taxon>
        <taxon>Pseudomonadota</taxon>
        <taxon>Gammaproteobacteria</taxon>
        <taxon>Oceanospirillales</taxon>
        <taxon>Halomonadaceae</taxon>
        <taxon>Vreelandella</taxon>
    </lineage>
</organism>
<dbReference type="InterPro" id="IPR029063">
    <property type="entry name" value="SAM-dependent_MTases_sf"/>
</dbReference>
<keyword evidence="2 5" id="KW-0808">Transferase</keyword>
<evidence type="ECO:0000256" key="1">
    <source>
        <dbReference type="ARBA" id="ARBA00022603"/>
    </source>
</evidence>
<dbReference type="PROSITE" id="PS01131">
    <property type="entry name" value="RRNA_A_DIMETH"/>
    <property type="match status" value="1"/>
</dbReference>
<dbReference type="EMBL" id="AP019416">
    <property type="protein sequence ID" value="BBI52737.1"/>
    <property type="molecule type" value="Genomic_DNA"/>
</dbReference>
<feature type="binding site" evidence="5">
    <location>
        <position position="52"/>
    </location>
    <ligand>
        <name>S-adenosyl-L-methionine</name>
        <dbReference type="ChEBI" id="CHEBI:59789"/>
    </ligand>
</feature>
<dbReference type="InterPro" id="IPR001737">
    <property type="entry name" value="KsgA/Erm"/>
</dbReference>
<keyword evidence="1 5" id="KW-0489">Methyltransferase</keyword>
<comment type="caution">
    <text evidence="5">Lacks conserved residue(s) required for the propagation of feature annotation.</text>
</comment>
<evidence type="ECO:0000313" key="7">
    <source>
        <dbReference type="Proteomes" id="UP000289555"/>
    </source>
</evidence>
<protein>
    <recommendedName>
        <fullName evidence="8">rRNA adenine N(6)-methyltransferase</fullName>
    </recommendedName>
</protein>
<keyword evidence="7" id="KW-1185">Reference proteome</keyword>
<keyword evidence="4 5" id="KW-0694">RNA-binding</keyword>
<comment type="similarity">
    <text evidence="5">Belongs to the class I-like SAM-binding methyltransferase superfamily. rRNA adenine N(6)-methyltransferase family.</text>
</comment>
<dbReference type="Proteomes" id="UP000289555">
    <property type="component" value="Chromosome"/>
</dbReference>
<evidence type="ECO:0000256" key="4">
    <source>
        <dbReference type="ARBA" id="ARBA00022884"/>
    </source>
</evidence>
<dbReference type="SUPFAM" id="SSF53335">
    <property type="entry name" value="S-adenosyl-L-methionine-dependent methyltransferases"/>
    <property type="match status" value="1"/>
</dbReference>